<dbReference type="AlphaFoldDB" id="A0A835G9V8"/>
<evidence type="ECO:0000256" key="3">
    <source>
        <dbReference type="SAM" id="MobiDB-lite"/>
    </source>
</evidence>
<gene>
    <name evidence="7" type="ORF">HW555_010042</name>
</gene>
<dbReference type="InterPro" id="IPR036388">
    <property type="entry name" value="WH-like_DNA-bd_sf"/>
</dbReference>
<feature type="domain" description="RRM" evidence="4">
    <location>
        <begin position="122"/>
        <end position="203"/>
    </location>
</feature>
<evidence type="ECO:0000256" key="1">
    <source>
        <dbReference type="ARBA" id="ARBA00022884"/>
    </source>
</evidence>
<dbReference type="InterPro" id="IPR035979">
    <property type="entry name" value="RBD_domain_sf"/>
</dbReference>
<evidence type="ECO:0000313" key="7">
    <source>
        <dbReference type="EMBL" id="KAF9411059.1"/>
    </source>
</evidence>
<dbReference type="GO" id="GO:0006396">
    <property type="term" value="P:RNA processing"/>
    <property type="evidence" value="ECO:0007669"/>
    <property type="project" value="InterPro"/>
</dbReference>
<dbReference type="InterPro" id="IPR036390">
    <property type="entry name" value="WH_DNA-bd_sf"/>
</dbReference>
<keyword evidence="8" id="KW-1185">Reference proteome</keyword>
<dbReference type="PROSITE" id="PS50102">
    <property type="entry name" value="RRM"/>
    <property type="match status" value="1"/>
</dbReference>
<proteinExistence type="predicted"/>
<dbReference type="GO" id="GO:1990904">
    <property type="term" value="C:ribonucleoprotein complex"/>
    <property type="evidence" value="ECO:0007669"/>
    <property type="project" value="UniProtKB-UniRule"/>
</dbReference>
<name>A0A835G9V8_SPOEX</name>
<keyword evidence="1 2" id="KW-0694">RNA-binding</keyword>
<feature type="domain" description="HTH La-type RNA-binding" evidence="5">
    <location>
        <begin position="18"/>
        <end position="110"/>
    </location>
</feature>
<evidence type="ECO:0000259" key="4">
    <source>
        <dbReference type="PROSITE" id="PS50102"/>
    </source>
</evidence>
<feature type="domain" description="XRRM" evidence="6">
    <location>
        <begin position="563"/>
        <end position="678"/>
    </location>
</feature>
<evidence type="ECO:0000256" key="2">
    <source>
        <dbReference type="PROSITE-ProRule" id="PRU00332"/>
    </source>
</evidence>
<reference evidence="7" key="1">
    <citation type="submission" date="2020-08" db="EMBL/GenBank/DDBJ databases">
        <title>Spodoptera exigua strain:BAW_Kor-Di-RS1 Genome sequencing and assembly.</title>
        <authorList>
            <person name="Kim J."/>
            <person name="Nam H.Y."/>
            <person name="Kwon M."/>
            <person name="Choi J.H."/>
            <person name="Cho S.R."/>
            <person name="Kim G.-H."/>
        </authorList>
    </citation>
    <scope>NUCLEOTIDE SEQUENCE</scope>
    <source>
        <strain evidence="7">BAW_Kor-Di-RS1</strain>
        <tissue evidence="7">Whole-body</tissue>
    </source>
</reference>
<dbReference type="InterPro" id="IPR000504">
    <property type="entry name" value="RRM_dom"/>
</dbReference>
<feature type="compositionally biased region" description="Basic residues" evidence="3">
    <location>
        <begin position="336"/>
        <end position="360"/>
    </location>
</feature>
<dbReference type="SUPFAM" id="SSF46785">
    <property type="entry name" value="Winged helix' DNA-binding domain"/>
    <property type="match status" value="1"/>
</dbReference>
<dbReference type="InterPro" id="IPR014886">
    <property type="entry name" value="La_xRRM"/>
</dbReference>
<dbReference type="GO" id="GO:0005634">
    <property type="term" value="C:nucleus"/>
    <property type="evidence" value="ECO:0007669"/>
    <property type="project" value="InterPro"/>
</dbReference>
<dbReference type="GO" id="GO:0003723">
    <property type="term" value="F:RNA binding"/>
    <property type="evidence" value="ECO:0007669"/>
    <property type="project" value="UniProtKB-UniRule"/>
</dbReference>
<accession>A0A835G9V8</accession>
<evidence type="ECO:0000313" key="8">
    <source>
        <dbReference type="Proteomes" id="UP000648187"/>
    </source>
</evidence>
<feature type="region of interest" description="Disordered" evidence="3">
    <location>
        <begin position="336"/>
        <end position="451"/>
    </location>
</feature>
<feature type="compositionally biased region" description="Polar residues" evidence="3">
    <location>
        <begin position="392"/>
        <end position="413"/>
    </location>
</feature>
<dbReference type="InterPro" id="IPR002344">
    <property type="entry name" value="Lupus_La"/>
</dbReference>
<evidence type="ECO:0000259" key="5">
    <source>
        <dbReference type="PROSITE" id="PS50961"/>
    </source>
</evidence>
<dbReference type="Pfam" id="PF08777">
    <property type="entry name" value="RRM_3"/>
    <property type="match status" value="2"/>
</dbReference>
<dbReference type="SUPFAM" id="SSF54928">
    <property type="entry name" value="RNA-binding domain, RBD"/>
    <property type="match status" value="2"/>
</dbReference>
<feature type="compositionally biased region" description="Basic residues" evidence="3">
    <location>
        <begin position="440"/>
        <end position="451"/>
    </location>
</feature>
<evidence type="ECO:0000259" key="6">
    <source>
        <dbReference type="PROSITE" id="PS51939"/>
    </source>
</evidence>
<dbReference type="InterPro" id="IPR006630">
    <property type="entry name" value="La_HTH"/>
</dbReference>
<dbReference type="EMBL" id="JACKWZ010000236">
    <property type="protein sequence ID" value="KAF9411059.1"/>
    <property type="molecule type" value="Genomic_DNA"/>
</dbReference>
<dbReference type="Proteomes" id="UP000648187">
    <property type="component" value="Unassembled WGS sequence"/>
</dbReference>
<feature type="region of interest" description="Disordered" evidence="3">
    <location>
        <begin position="1"/>
        <end position="28"/>
    </location>
</feature>
<dbReference type="CDD" id="cd12291">
    <property type="entry name" value="RRM1_La"/>
    <property type="match status" value="1"/>
</dbReference>
<feature type="compositionally biased region" description="Basic and acidic residues" evidence="3">
    <location>
        <begin position="361"/>
        <end position="390"/>
    </location>
</feature>
<protein>
    <submittedName>
        <fullName evidence="7">Uncharacterized protein</fullName>
    </submittedName>
</protein>
<feature type="region of interest" description="Disordered" evidence="3">
    <location>
        <begin position="213"/>
        <end position="234"/>
    </location>
</feature>
<dbReference type="Pfam" id="PF00076">
    <property type="entry name" value="RRM_1"/>
    <property type="match status" value="1"/>
</dbReference>
<dbReference type="PRINTS" id="PR00302">
    <property type="entry name" value="LUPUSLA"/>
</dbReference>
<dbReference type="InterPro" id="IPR012677">
    <property type="entry name" value="Nucleotide-bd_a/b_plait_sf"/>
</dbReference>
<sequence>MTEAKEVVAESNGENNKQEQSVEEENELETAIIRQVERLEPSTRQIPREQVQIDDGWVPLDILTRFNRLAKLTKDTEIIAKALLKSTNGLLEISEDKKKVRRSPDVPIPEMNEERRKELSSRTVYAKGFPKESTLDDLLKHFRQYEQVENIIMRKYQERSSKKRLFKGSIFLTFKTRAQAEKFMETKPHEYQGTELLLHWQEDYIAQKQEEYANKKEQKDNKKNKDKEHQNVEKEELKLPTGTVLYFSGGTDQMKREDIKEALSTLGADIAYIDFKVGDKEGWVRLTKENTAKVVAEKMTENKMKIAEADVEFKVLEGEEESTYLQKTVEEMAKRRKNMKNFKSNKGRKGGNKYHGKKRRNDNDDGPPRKVKATERDRNIFEKTDVHEYSDEIQNNNNIEYKTGPQSPETLSETEWPGEIDVQQYENISSNSKDKDKRKGKDKVKRKKKTNVKQEVKLRTVHDPICVHHIPLEPDELDPIQTFAPILRRKKKKDGICTPDSLIIDKNTKTSGYDSDETNNEYVACGRQGMCKCRRMQGRQYYDDYIHMKGRDYLKLYCHGKREFPRGTVLHFTGAPENLRREDLYQALKELDATIKFLDYQRGSTEGWIRLSYPYEARVVIKKMEDRKLLKVGNAELIFNVISGKEEKKYLKKVSEAIYMLQEMAKDRRMKNSGFKYA</sequence>
<dbReference type="PROSITE" id="PS50961">
    <property type="entry name" value="HTH_LA"/>
    <property type="match status" value="1"/>
</dbReference>
<dbReference type="PROSITE" id="PS51939">
    <property type="entry name" value="XRRM"/>
    <property type="match status" value="2"/>
</dbReference>
<dbReference type="Gene3D" id="3.30.70.330">
    <property type="match status" value="3"/>
</dbReference>
<dbReference type="SMART" id="SM00715">
    <property type="entry name" value="LA"/>
    <property type="match status" value="1"/>
</dbReference>
<organism evidence="7 8">
    <name type="scientific">Spodoptera exigua</name>
    <name type="common">Beet armyworm</name>
    <name type="synonym">Noctua fulgens</name>
    <dbReference type="NCBI Taxonomy" id="7107"/>
    <lineage>
        <taxon>Eukaryota</taxon>
        <taxon>Metazoa</taxon>
        <taxon>Ecdysozoa</taxon>
        <taxon>Arthropoda</taxon>
        <taxon>Hexapoda</taxon>
        <taxon>Insecta</taxon>
        <taxon>Pterygota</taxon>
        <taxon>Neoptera</taxon>
        <taxon>Endopterygota</taxon>
        <taxon>Lepidoptera</taxon>
        <taxon>Glossata</taxon>
        <taxon>Ditrysia</taxon>
        <taxon>Noctuoidea</taxon>
        <taxon>Noctuidae</taxon>
        <taxon>Amphipyrinae</taxon>
        <taxon>Spodoptera</taxon>
    </lineage>
</organism>
<dbReference type="SMART" id="SM00360">
    <property type="entry name" value="RRM"/>
    <property type="match status" value="1"/>
</dbReference>
<dbReference type="CDD" id="cd12541">
    <property type="entry name" value="RRM2_La"/>
    <property type="match status" value="1"/>
</dbReference>
<comment type="caution">
    <text evidence="7">The sequence shown here is derived from an EMBL/GenBank/DDBJ whole genome shotgun (WGS) entry which is preliminary data.</text>
</comment>
<dbReference type="Gene3D" id="1.10.10.10">
    <property type="entry name" value="Winged helix-like DNA-binding domain superfamily/Winged helix DNA-binding domain"/>
    <property type="match status" value="1"/>
</dbReference>
<feature type="domain" description="XRRM" evidence="6">
    <location>
        <begin position="238"/>
        <end position="360"/>
    </location>
</feature>